<dbReference type="EMBL" id="BAABKD010000011">
    <property type="protein sequence ID" value="GAA5092816.1"/>
    <property type="molecule type" value="Genomic_DNA"/>
</dbReference>
<evidence type="ECO:0000256" key="5">
    <source>
        <dbReference type="ARBA" id="ARBA00022692"/>
    </source>
</evidence>
<keyword evidence="6 9" id="KW-1133">Transmembrane helix</keyword>
<dbReference type="PIRSF" id="PIRSF028784">
    <property type="entry name" value="MrpF"/>
    <property type="match status" value="1"/>
</dbReference>
<comment type="caution">
    <text evidence="10">The sequence shown here is derived from an EMBL/GenBank/DDBJ whole genome shotgun (WGS) entry which is preliminary data.</text>
</comment>
<comment type="similarity">
    <text evidence="2 8">Belongs to the CPA3 antiporters (TC 2.A.63) subunit F family.</text>
</comment>
<evidence type="ECO:0000313" key="11">
    <source>
        <dbReference type="Proteomes" id="UP001500227"/>
    </source>
</evidence>
<dbReference type="Proteomes" id="UP001500227">
    <property type="component" value="Unassembled WGS sequence"/>
</dbReference>
<keyword evidence="7 8" id="KW-0472">Membrane</keyword>
<dbReference type="PANTHER" id="PTHR34702:SF1">
    <property type="entry name" value="NA(+)_H(+) ANTIPORTER SUBUNIT F"/>
    <property type="match status" value="1"/>
</dbReference>
<evidence type="ECO:0000256" key="8">
    <source>
        <dbReference type="PIRNR" id="PIRNR028784"/>
    </source>
</evidence>
<keyword evidence="5 9" id="KW-0812">Transmembrane</keyword>
<accession>A0ABP9MBN6</accession>
<keyword evidence="11" id="KW-1185">Reference proteome</keyword>
<evidence type="ECO:0000256" key="9">
    <source>
        <dbReference type="SAM" id="Phobius"/>
    </source>
</evidence>
<reference evidence="11" key="1">
    <citation type="journal article" date="2019" name="Int. J. Syst. Evol. Microbiol.">
        <title>The Global Catalogue of Microorganisms (GCM) 10K type strain sequencing project: providing services to taxonomists for standard genome sequencing and annotation.</title>
        <authorList>
            <consortium name="The Broad Institute Genomics Platform"/>
            <consortium name="The Broad Institute Genome Sequencing Center for Infectious Disease"/>
            <person name="Wu L."/>
            <person name="Ma J."/>
        </authorList>
    </citation>
    <scope>NUCLEOTIDE SEQUENCE [LARGE SCALE GENOMIC DNA]</scope>
    <source>
        <strain evidence="11">JCM 18423</strain>
    </source>
</reference>
<protein>
    <submittedName>
        <fullName evidence="10">K+/H+ antiporter subunit F</fullName>
    </submittedName>
</protein>
<feature type="transmembrane region" description="Helical" evidence="9">
    <location>
        <begin position="62"/>
        <end position="86"/>
    </location>
</feature>
<keyword evidence="4 8" id="KW-1003">Cell membrane</keyword>
<evidence type="ECO:0000256" key="1">
    <source>
        <dbReference type="ARBA" id="ARBA00004651"/>
    </source>
</evidence>
<gene>
    <name evidence="10" type="ORF">GCM10023337_20690</name>
</gene>
<dbReference type="PANTHER" id="PTHR34702">
    <property type="entry name" value="NA(+)/H(+) ANTIPORTER SUBUNIT F1"/>
    <property type="match status" value="1"/>
</dbReference>
<dbReference type="InterPro" id="IPR007208">
    <property type="entry name" value="MrpF/PhaF-like"/>
</dbReference>
<evidence type="ECO:0000313" key="10">
    <source>
        <dbReference type="EMBL" id="GAA5092816.1"/>
    </source>
</evidence>
<keyword evidence="8" id="KW-0406">Ion transport</keyword>
<evidence type="ECO:0000256" key="6">
    <source>
        <dbReference type="ARBA" id="ARBA00022989"/>
    </source>
</evidence>
<evidence type="ECO:0000256" key="4">
    <source>
        <dbReference type="ARBA" id="ARBA00022475"/>
    </source>
</evidence>
<evidence type="ECO:0000256" key="2">
    <source>
        <dbReference type="ARBA" id="ARBA00009212"/>
    </source>
</evidence>
<feature type="transmembrane region" description="Helical" evidence="9">
    <location>
        <begin position="6"/>
        <end position="25"/>
    </location>
</feature>
<evidence type="ECO:0000256" key="7">
    <source>
        <dbReference type="ARBA" id="ARBA00023136"/>
    </source>
</evidence>
<comment type="subcellular location">
    <subcellularLocation>
        <location evidence="1 8">Cell membrane</location>
        <topology evidence="1 8">Multi-pass membrane protein</topology>
    </subcellularLocation>
</comment>
<dbReference type="NCBIfam" id="NF004812">
    <property type="entry name" value="PRK06161.1"/>
    <property type="match status" value="1"/>
</dbReference>
<dbReference type="Pfam" id="PF04066">
    <property type="entry name" value="MrpF_PhaF"/>
    <property type="match status" value="1"/>
</dbReference>
<dbReference type="RefSeq" id="WP_260649747.1">
    <property type="nucleotide sequence ID" value="NZ_BAABKD010000011.1"/>
</dbReference>
<keyword evidence="8" id="KW-0050">Antiport</keyword>
<name>A0ABP9MBN6_9BURK</name>
<proteinExistence type="inferred from homology"/>
<evidence type="ECO:0000256" key="3">
    <source>
        <dbReference type="ARBA" id="ARBA00022448"/>
    </source>
</evidence>
<sequence length="93" mass="10154">MSIYIYWASLFALLCYTLGMGISAYRLLTGPTAADRVLALDTMYSNGLMALLALGLRFDSTLYFDIALLIALFGFVGSAAMAKFLLRAEVIEP</sequence>
<keyword evidence="3 8" id="KW-0813">Transport</keyword>
<organism evidence="10 11">
    <name type="scientific">Paenalcaligenes hermetiae</name>
    <dbReference type="NCBI Taxonomy" id="1157987"/>
    <lineage>
        <taxon>Bacteria</taxon>
        <taxon>Pseudomonadati</taxon>
        <taxon>Pseudomonadota</taxon>
        <taxon>Betaproteobacteria</taxon>
        <taxon>Burkholderiales</taxon>
        <taxon>Alcaligenaceae</taxon>
        <taxon>Paenalcaligenes</taxon>
    </lineage>
</organism>